<dbReference type="SUPFAM" id="SSF52833">
    <property type="entry name" value="Thioredoxin-like"/>
    <property type="match status" value="1"/>
</dbReference>
<dbReference type="InterPro" id="IPR001853">
    <property type="entry name" value="DSBA-like_thioredoxin_dom"/>
</dbReference>
<protein>
    <recommendedName>
        <fullName evidence="1">DSBA-like thioredoxin domain-containing protein</fullName>
    </recommendedName>
</protein>
<dbReference type="AlphaFoldDB" id="A0A0C3BDB3"/>
<dbReference type="GO" id="GO:0016491">
    <property type="term" value="F:oxidoreductase activity"/>
    <property type="evidence" value="ECO:0007669"/>
    <property type="project" value="InterPro"/>
</dbReference>
<accession>A0A0C3BDB3</accession>
<reference evidence="3" key="2">
    <citation type="submission" date="2015-01" db="EMBL/GenBank/DDBJ databases">
        <title>Evolutionary Origins and Diversification of the Mycorrhizal Mutualists.</title>
        <authorList>
            <consortium name="DOE Joint Genome Institute"/>
            <consortium name="Mycorrhizal Genomics Consortium"/>
            <person name="Kohler A."/>
            <person name="Kuo A."/>
            <person name="Nagy L.G."/>
            <person name="Floudas D."/>
            <person name="Copeland A."/>
            <person name="Barry K.W."/>
            <person name="Cichocki N."/>
            <person name="Veneault-Fourrey C."/>
            <person name="LaButti K."/>
            <person name="Lindquist E.A."/>
            <person name="Lipzen A."/>
            <person name="Lundell T."/>
            <person name="Morin E."/>
            <person name="Murat C."/>
            <person name="Riley R."/>
            <person name="Ohm R."/>
            <person name="Sun H."/>
            <person name="Tunlid A."/>
            <person name="Henrissat B."/>
            <person name="Grigoriev I.V."/>
            <person name="Hibbett D.S."/>
            <person name="Martin F."/>
        </authorList>
    </citation>
    <scope>NUCLEOTIDE SEQUENCE [LARGE SCALE GENOMIC DNA]</scope>
    <source>
        <strain evidence="3">F 1598</strain>
    </source>
</reference>
<evidence type="ECO:0000313" key="2">
    <source>
        <dbReference type="EMBL" id="KIM84313.1"/>
    </source>
</evidence>
<dbReference type="Pfam" id="PF01323">
    <property type="entry name" value="DSBA"/>
    <property type="match status" value="1"/>
</dbReference>
<proteinExistence type="predicted"/>
<evidence type="ECO:0000313" key="3">
    <source>
        <dbReference type="Proteomes" id="UP000054166"/>
    </source>
</evidence>
<organism evidence="2 3">
    <name type="scientific">Piloderma croceum (strain F 1598)</name>
    <dbReference type="NCBI Taxonomy" id="765440"/>
    <lineage>
        <taxon>Eukaryota</taxon>
        <taxon>Fungi</taxon>
        <taxon>Dikarya</taxon>
        <taxon>Basidiomycota</taxon>
        <taxon>Agaricomycotina</taxon>
        <taxon>Agaricomycetes</taxon>
        <taxon>Agaricomycetidae</taxon>
        <taxon>Atheliales</taxon>
        <taxon>Atheliaceae</taxon>
        <taxon>Piloderma</taxon>
    </lineage>
</organism>
<dbReference type="PANTHER" id="PTHR13887">
    <property type="entry name" value="GLUTATHIONE S-TRANSFERASE KAPPA"/>
    <property type="match status" value="1"/>
</dbReference>
<dbReference type="EMBL" id="KN832988">
    <property type="protein sequence ID" value="KIM84313.1"/>
    <property type="molecule type" value="Genomic_DNA"/>
</dbReference>
<feature type="domain" description="DSBA-like thioredoxin" evidence="1">
    <location>
        <begin position="9"/>
        <end position="209"/>
    </location>
</feature>
<gene>
    <name evidence="2" type="ORF">PILCRDRAFT_818652</name>
</gene>
<sequence>MTSSRLIKIVVLADFMCPYSYFSNKALLDAIAECSHFPLTFNVEYQPYRLCSTLPEDFPVDRELYFKQKYGDKYEPAQEVIQRMAQALGVTIVANGQLSQSTRAHRLSVKAYRVGGQDMQQAVLQAYFKVYFHEGKDIGNMDILGDIAQGAGLMSKAETIDFLRSDELKDEVEATVTKARRAGIKGSPVFIIDDRFKLDGVQTKDTFVQIFKRLGKCSGIMAAGSPCSETSSDGTISPPGRTAIVV</sequence>
<dbReference type="PANTHER" id="PTHR13887:SF41">
    <property type="entry name" value="THIOREDOXIN SUPERFAMILY PROTEIN"/>
    <property type="match status" value="1"/>
</dbReference>
<dbReference type="OrthoDB" id="1930760at2759"/>
<evidence type="ECO:0000259" key="1">
    <source>
        <dbReference type="Pfam" id="PF01323"/>
    </source>
</evidence>
<keyword evidence="3" id="KW-1185">Reference proteome</keyword>
<dbReference type="InParanoid" id="A0A0C3BDB3"/>
<dbReference type="HOGENOM" id="CLU_069253_0_1_1"/>
<reference evidence="2 3" key="1">
    <citation type="submission" date="2014-04" db="EMBL/GenBank/DDBJ databases">
        <authorList>
            <consortium name="DOE Joint Genome Institute"/>
            <person name="Kuo A."/>
            <person name="Tarkka M."/>
            <person name="Buscot F."/>
            <person name="Kohler A."/>
            <person name="Nagy L.G."/>
            <person name="Floudas D."/>
            <person name="Copeland A."/>
            <person name="Barry K.W."/>
            <person name="Cichocki N."/>
            <person name="Veneault-Fourrey C."/>
            <person name="LaButti K."/>
            <person name="Lindquist E.A."/>
            <person name="Lipzen A."/>
            <person name="Lundell T."/>
            <person name="Morin E."/>
            <person name="Murat C."/>
            <person name="Sun H."/>
            <person name="Tunlid A."/>
            <person name="Henrissat B."/>
            <person name="Grigoriev I.V."/>
            <person name="Hibbett D.S."/>
            <person name="Martin F."/>
            <person name="Nordberg H.P."/>
            <person name="Cantor M.N."/>
            <person name="Hua S.X."/>
        </authorList>
    </citation>
    <scope>NUCLEOTIDE SEQUENCE [LARGE SCALE GENOMIC DNA]</scope>
    <source>
        <strain evidence="2 3">F 1598</strain>
    </source>
</reference>
<dbReference type="InterPro" id="IPR036249">
    <property type="entry name" value="Thioredoxin-like_sf"/>
</dbReference>
<dbReference type="STRING" id="765440.A0A0C3BDB3"/>
<dbReference type="Proteomes" id="UP000054166">
    <property type="component" value="Unassembled WGS sequence"/>
</dbReference>
<name>A0A0C3BDB3_PILCF</name>
<dbReference type="Gene3D" id="3.40.30.10">
    <property type="entry name" value="Glutaredoxin"/>
    <property type="match status" value="1"/>
</dbReference>